<evidence type="ECO:0000256" key="1">
    <source>
        <dbReference type="ARBA" id="ARBA00004948"/>
    </source>
</evidence>
<evidence type="ECO:0000259" key="4">
    <source>
        <dbReference type="Pfam" id="PF01266"/>
    </source>
</evidence>
<dbReference type="GO" id="GO:0009229">
    <property type="term" value="P:thiamine diphosphate biosynthetic process"/>
    <property type="evidence" value="ECO:0007669"/>
    <property type="project" value="UniProtKB-UniPathway"/>
</dbReference>
<accession>A0A1G8UPI9</accession>
<dbReference type="GO" id="GO:0016491">
    <property type="term" value="F:oxidoreductase activity"/>
    <property type="evidence" value="ECO:0007669"/>
    <property type="project" value="UniProtKB-KW"/>
</dbReference>
<feature type="domain" description="FAD dependent oxidoreductase" evidence="4">
    <location>
        <begin position="2"/>
        <end position="343"/>
    </location>
</feature>
<organism evidence="5 6">
    <name type="scientific">Microbulbifer yueqingensis</name>
    <dbReference type="NCBI Taxonomy" id="658219"/>
    <lineage>
        <taxon>Bacteria</taxon>
        <taxon>Pseudomonadati</taxon>
        <taxon>Pseudomonadota</taxon>
        <taxon>Gammaproteobacteria</taxon>
        <taxon>Cellvibrionales</taxon>
        <taxon>Microbulbiferaceae</taxon>
        <taxon>Microbulbifer</taxon>
    </lineage>
</organism>
<dbReference type="GO" id="GO:0005737">
    <property type="term" value="C:cytoplasm"/>
    <property type="evidence" value="ECO:0007669"/>
    <property type="project" value="TreeGrafter"/>
</dbReference>
<name>A0A1G8UPI9_9GAMM</name>
<gene>
    <name evidence="5" type="ORF">SAMN05216212_0221</name>
</gene>
<proteinExistence type="predicted"/>
<dbReference type="AlphaFoldDB" id="A0A1G8UPI9"/>
<evidence type="ECO:0000256" key="3">
    <source>
        <dbReference type="ARBA" id="ARBA00023002"/>
    </source>
</evidence>
<dbReference type="Pfam" id="PF01266">
    <property type="entry name" value="DAO"/>
    <property type="match status" value="1"/>
</dbReference>
<dbReference type="OrthoDB" id="9790035at2"/>
<keyword evidence="3" id="KW-0560">Oxidoreductase</keyword>
<dbReference type="STRING" id="658219.SAMN05216212_0221"/>
<protein>
    <submittedName>
        <fullName evidence="5">Glycine oxidase</fullName>
    </submittedName>
</protein>
<keyword evidence="2" id="KW-0784">Thiamine biosynthesis</keyword>
<dbReference type="Gene3D" id="3.50.50.60">
    <property type="entry name" value="FAD/NAD(P)-binding domain"/>
    <property type="match status" value="1"/>
</dbReference>
<dbReference type="PANTHER" id="PTHR13847">
    <property type="entry name" value="SARCOSINE DEHYDROGENASE-RELATED"/>
    <property type="match status" value="1"/>
</dbReference>
<dbReference type="UniPathway" id="UPA00060"/>
<keyword evidence="6" id="KW-1185">Reference proteome</keyword>
<dbReference type="GO" id="GO:0050660">
    <property type="term" value="F:flavin adenine dinucleotide binding"/>
    <property type="evidence" value="ECO:0007669"/>
    <property type="project" value="InterPro"/>
</dbReference>
<evidence type="ECO:0000256" key="2">
    <source>
        <dbReference type="ARBA" id="ARBA00022977"/>
    </source>
</evidence>
<comment type="pathway">
    <text evidence="1">Cofactor biosynthesis; thiamine diphosphate biosynthesis.</text>
</comment>
<dbReference type="NCBIfam" id="TIGR02352">
    <property type="entry name" value="thiamin_ThiO"/>
    <property type="match status" value="1"/>
</dbReference>
<dbReference type="Gene3D" id="3.30.9.10">
    <property type="entry name" value="D-Amino Acid Oxidase, subunit A, domain 2"/>
    <property type="match status" value="1"/>
</dbReference>
<dbReference type="SUPFAM" id="SSF54373">
    <property type="entry name" value="FAD-linked reductases, C-terminal domain"/>
    <property type="match status" value="1"/>
</dbReference>
<dbReference type="SUPFAM" id="SSF51905">
    <property type="entry name" value="FAD/NAD(P)-binding domain"/>
    <property type="match status" value="1"/>
</dbReference>
<dbReference type="EMBL" id="FNFH01000001">
    <property type="protein sequence ID" value="SDJ55796.1"/>
    <property type="molecule type" value="Genomic_DNA"/>
</dbReference>
<reference evidence="6" key="1">
    <citation type="submission" date="2016-10" db="EMBL/GenBank/DDBJ databases">
        <authorList>
            <person name="Varghese N."/>
            <person name="Submissions S."/>
        </authorList>
    </citation>
    <scope>NUCLEOTIDE SEQUENCE [LARGE SCALE GENOMIC DNA]</scope>
    <source>
        <strain evidence="6">CGMCC 1.10658</strain>
    </source>
</reference>
<dbReference type="InterPro" id="IPR036188">
    <property type="entry name" value="FAD/NAD-bd_sf"/>
</dbReference>
<dbReference type="PANTHER" id="PTHR13847:SF289">
    <property type="entry name" value="GLYCINE OXIDASE"/>
    <property type="match status" value="1"/>
</dbReference>
<dbReference type="InterPro" id="IPR012727">
    <property type="entry name" value="Gly_oxidase_ThiO"/>
</dbReference>
<dbReference type="Proteomes" id="UP000199305">
    <property type="component" value="Unassembled WGS sequence"/>
</dbReference>
<evidence type="ECO:0000313" key="5">
    <source>
        <dbReference type="EMBL" id="SDJ55796.1"/>
    </source>
</evidence>
<sequence length="354" mass="38722">MRIAIAGGGLLGRLSAWRLVLAGAEVTLFEAGSLARPAGACWTAAGMISPLTELIHSPYEVYRMGLESLQLWPRWIDVLERASGQPLHFRRNGSMVVAHQCDAAQLDQFQRDLQRTLGSAATKEMTPLDAAGVSALEPDLQHFSRGVYLRNEADLDNRRLLGVLLDELRRLGVGLVDETAVDCEPHAVVLHKGGERRTFDLVIDCRGMGAKAQARNLRGVRGEVMVVETSEVSFQRPVRLMHPRYKLYAVPKPDGTTVIGATEIESEDLSPISLRSTMELSSALYALHPAFAESRIVETSVNLRPATPDNLPFVRIVEGLVQANGLYRHGYLCGPALVRRVAEAAGLVTEVTTE</sequence>
<dbReference type="GO" id="GO:0009228">
    <property type="term" value="P:thiamine biosynthetic process"/>
    <property type="evidence" value="ECO:0007669"/>
    <property type="project" value="UniProtKB-KW"/>
</dbReference>
<dbReference type="InterPro" id="IPR006076">
    <property type="entry name" value="FAD-dep_OxRdtase"/>
</dbReference>
<evidence type="ECO:0000313" key="6">
    <source>
        <dbReference type="Proteomes" id="UP000199305"/>
    </source>
</evidence>